<sequence>MSPKEFKGCSVIGPREPSYAVCLLCLSHQYHPTESMIEVLHSFTQVEKKSSRHHP</sequence>
<organism evidence="1 2">
    <name type="scientific">Blumeria graminis f. sp. tritici</name>
    <dbReference type="NCBI Taxonomy" id="62690"/>
    <lineage>
        <taxon>Eukaryota</taxon>
        <taxon>Fungi</taxon>
        <taxon>Dikarya</taxon>
        <taxon>Ascomycota</taxon>
        <taxon>Pezizomycotina</taxon>
        <taxon>Leotiomycetes</taxon>
        <taxon>Erysiphales</taxon>
        <taxon>Erysiphaceae</taxon>
        <taxon>Blumeria</taxon>
    </lineage>
</organism>
<accession>A0A9X9MMY8</accession>
<dbReference type="Proteomes" id="UP000324639">
    <property type="component" value="Chromosome Bgt_-09"/>
</dbReference>
<proteinExistence type="predicted"/>
<evidence type="ECO:0000313" key="1">
    <source>
        <dbReference type="EMBL" id="VDB93470.1"/>
    </source>
</evidence>
<dbReference type="AlphaFoldDB" id="A0A9X9MMY8"/>
<gene>
    <name evidence="1" type="ORF">BGT96224V316_LOCUS7159</name>
</gene>
<evidence type="ECO:0000313" key="2">
    <source>
        <dbReference type="Proteomes" id="UP000324639"/>
    </source>
</evidence>
<dbReference type="EMBL" id="LR026992">
    <property type="protein sequence ID" value="VDB93470.1"/>
    <property type="molecule type" value="Genomic_DNA"/>
</dbReference>
<protein>
    <submittedName>
        <fullName evidence="1">Bgt-20705</fullName>
    </submittedName>
</protein>
<keyword evidence="2" id="KW-1185">Reference proteome</keyword>
<reference evidence="1 2" key="1">
    <citation type="submission" date="2018-08" db="EMBL/GenBank/DDBJ databases">
        <authorList>
            <person name="Muller C M."/>
        </authorList>
    </citation>
    <scope>NUCLEOTIDE SEQUENCE [LARGE SCALE GENOMIC DNA]</scope>
</reference>
<name>A0A9X9MMY8_BLUGR</name>